<keyword evidence="11" id="KW-1185">Reference proteome</keyword>
<dbReference type="SUPFAM" id="SSF50182">
    <property type="entry name" value="Sm-like ribonucleoproteins"/>
    <property type="match status" value="1"/>
</dbReference>
<dbReference type="Proteomes" id="UP000182471">
    <property type="component" value="Unassembled WGS sequence"/>
</dbReference>
<proteinExistence type="inferred from homology"/>
<evidence type="ECO:0000256" key="3">
    <source>
        <dbReference type="ARBA" id="ARBA00022475"/>
    </source>
</evidence>
<keyword evidence="3" id="KW-1003">Cell membrane</keyword>
<protein>
    <submittedName>
        <fullName evidence="10">Small conductance mechanosensitive channel</fullName>
    </submittedName>
</protein>
<comment type="subcellular location">
    <subcellularLocation>
        <location evidence="1">Cell membrane</location>
        <topology evidence="1">Multi-pass membrane protein</topology>
    </subcellularLocation>
</comment>
<dbReference type="InterPro" id="IPR011066">
    <property type="entry name" value="MscS_channel_C_sf"/>
</dbReference>
<feature type="domain" description="Mechanosensitive ion channel MscS C-terminal" evidence="9">
    <location>
        <begin position="225"/>
        <end position="307"/>
    </location>
</feature>
<feature type="transmembrane region" description="Helical" evidence="7">
    <location>
        <begin position="65"/>
        <end position="83"/>
    </location>
</feature>
<gene>
    <name evidence="10" type="ORF">SAMN02910429_00885</name>
</gene>
<dbReference type="InterPro" id="IPR006686">
    <property type="entry name" value="MscS_channel_CS"/>
</dbReference>
<evidence type="ECO:0000259" key="8">
    <source>
        <dbReference type="Pfam" id="PF00924"/>
    </source>
</evidence>
<dbReference type="InterPro" id="IPR010920">
    <property type="entry name" value="LSM_dom_sf"/>
</dbReference>
<dbReference type="SUPFAM" id="SSF82689">
    <property type="entry name" value="Mechanosensitive channel protein MscS (YggB), C-terminal domain"/>
    <property type="match status" value="1"/>
</dbReference>
<keyword evidence="6 7" id="KW-0472">Membrane</keyword>
<dbReference type="InterPro" id="IPR011014">
    <property type="entry name" value="MscS_channel_TM-2"/>
</dbReference>
<evidence type="ECO:0000256" key="2">
    <source>
        <dbReference type="ARBA" id="ARBA00008017"/>
    </source>
</evidence>
<dbReference type="InterPro" id="IPR008910">
    <property type="entry name" value="MSC_TM_helix"/>
</dbReference>
<dbReference type="PANTHER" id="PTHR30221:SF1">
    <property type="entry name" value="SMALL-CONDUCTANCE MECHANOSENSITIVE CHANNEL"/>
    <property type="match status" value="1"/>
</dbReference>
<dbReference type="Gene3D" id="2.30.30.60">
    <property type="match status" value="1"/>
</dbReference>
<dbReference type="OrthoDB" id="9809206at2"/>
<evidence type="ECO:0000256" key="6">
    <source>
        <dbReference type="ARBA" id="ARBA00023136"/>
    </source>
</evidence>
<dbReference type="PANTHER" id="PTHR30221">
    <property type="entry name" value="SMALL-CONDUCTANCE MECHANOSENSITIVE CHANNEL"/>
    <property type="match status" value="1"/>
</dbReference>
<sequence length="319" mass="35499">MNLLEFFGTTGKIPNILYGFIAKETTEDKINKMSDNAADAVQNVVEKPSIIKKWLEDLIPQGLDFILNILLVILVIFIARKIVKAVIKIMNKSLNKFGVEKGVNTFLCSLVKYSIYILIGMGVLAKFGLASSVVALVGSAGLTMGLALQGSLSNFAGGVLILLLKPFVVGDYIINNSSKEEGTVHEITIFYTKLLTVDNRMILIPNGTLSNTSLTNVSKMDERMVDLTVGVGYESDLSIVKTILRNIAVGDERILRDKEIKVFVSDLGESAVDMRLRVWVKSEDYWNVKWDLTEEIKNQLDLHHINIPYPQMDVSLKKE</sequence>
<keyword evidence="4 7" id="KW-0812">Transmembrane</keyword>
<evidence type="ECO:0000313" key="11">
    <source>
        <dbReference type="Proteomes" id="UP000182471"/>
    </source>
</evidence>
<evidence type="ECO:0000256" key="4">
    <source>
        <dbReference type="ARBA" id="ARBA00022692"/>
    </source>
</evidence>
<dbReference type="AlphaFoldDB" id="A0A1H9RJM5"/>
<evidence type="ECO:0000313" key="10">
    <source>
        <dbReference type="EMBL" id="SER72149.1"/>
    </source>
</evidence>
<dbReference type="RefSeq" id="WP_022747642.1">
    <property type="nucleotide sequence ID" value="NZ_FOGW01000008.1"/>
</dbReference>
<comment type="similarity">
    <text evidence="2">Belongs to the MscS (TC 1.A.23) family.</text>
</comment>
<evidence type="ECO:0000256" key="1">
    <source>
        <dbReference type="ARBA" id="ARBA00004651"/>
    </source>
</evidence>
<dbReference type="InterPro" id="IPR023408">
    <property type="entry name" value="MscS_beta-dom_sf"/>
</dbReference>
<keyword evidence="5 7" id="KW-1133">Transmembrane helix</keyword>
<dbReference type="Gene3D" id="1.10.287.1260">
    <property type="match status" value="1"/>
</dbReference>
<dbReference type="Gene3D" id="3.30.70.100">
    <property type="match status" value="1"/>
</dbReference>
<dbReference type="SUPFAM" id="SSF82861">
    <property type="entry name" value="Mechanosensitive channel protein MscS (YggB), transmembrane region"/>
    <property type="match status" value="1"/>
</dbReference>
<dbReference type="InterPro" id="IPR006685">
    <property type="entry name" value="MscS_channel_2nd"/>
</dbReference>
<name>A0A1H9RJM5_9FIRM</name>
<dbReference type="Pfam" id="PF00924">
    <property type="entry name" value="MS_channel_2nd"/>
    <property type="match status" value="1"/>
</dbReference>
<dbReference type="Pfam" id="PF21082">
    <property type="entry name" value="MS_channel_3rd"/>
    <property type="match status" value="1"/>
</dbReference>
<dbReference type="GO" id="GO:0008381">
    <property type="term" value="F:mechanosensitive monoatomic ion channel activity"/>
    <property type="evidence" value="ECO:0007669"/>
    <property type="project" value="InterPro"/>
</dbReference>
<evidence type="ECO:0000256" key="5">
    <source>
        <dbReference type="ARBA" id="ARBA00022989"/>
    </source>
</evidence>
<dbReference type="GO" id="GO:0005886">
    <property type="term" value="C:plasma membrane"/>
    <property type="evidence" value="ECO:0007669"/>
    <property type="project" value="UniProtKB-SubCell"/>
</dbReference>
<accession>A0A1H9RJM5</accession>
<organism evidence="10 11">
    <name type="scientific">Lachnobacterium bovis</name>
    <dbReference type="NCBI Taxonomy" id="140626"/>
    <lineage>
        <taxon>Bacteria</taxon>
        <taxon>Bacillati</taxon>
        <taxon>Bacillota</taxon>
        <taxon>Clostridia</taxon>
        <taxon>Lachnospirales</taxon>
        <taxon>Lachnospiraceae</taxon>
        <taxon>Lachnobacterium</taxon>
    </lineage>
</organism>
<evidence type="ECO:0000256" key="7">
    <source>
        <dbReference type="SAM" id="Phobius"/>
    </source>
</evidence>
<feature type="transmembrane region" description="Helical" evidence="7">
    <location>
        <begin position="155"/>
        <end position="174"/>
    </location>
</feature>
<reference evidence="11" key="1">
    <citation type="submission" date="2016-10" db="EMBL/GenBank/DDBJ databases">
        <authorList>
            <person name="Varghese N."/>
            <person name="Submissions S."/>
        </authorList>
    </citation>
    <scope>NUCLEOTIDE SEQUENCE [LARGE SCALE GENOMIC DNA]</scope>
    <source>
        <strain evidence="11">S1b</strain>
    </source>
</reference>
<dbReference type="InterPro" id="IPR049278">
    <property type="entry name" value="MS_channel_C"/>
</dbReference>
<dbReference type="InterPro" id="IPR045275">
    <property type="entry name" value="MscS_archaea/bacteria_type"/>
</dbReference>
<dbReference type="EMBL" id="FOGW01000008">
    <property type="protein sequence ID" value="SER72149.1"/>
    <property type="molecule type" value="Genomic_DNA"/>
</dbReference>
<dbReference type="Pfam" id="PF05552">
    <property type="entry name" value="MS_channel_1st_1"/>
    <property type="match status" value="1"/>
</dbReference>
<dbReference type="PROSITE" id="PS01246">
    <property type="entry name" value="UPF0003"/>
    <property type="match status" value="1"/>
</dbReference>
<evidence type="ECO:0000259" key="9">
    <source>
        <dbReference type="Pfam" id="PF21082"/>
    </source>
</evidence>
<feature type="domain" description="Mechanosensitive ion channel MscS" evidence="8">
    <location>
        <begin position="151"/>
        <end position="219"/>
    </location>
</feature>